<evidence type="ECO:0008006" key="4">
    <source>
        <dbReference type="Google" id="ProtNLM"/>
    </source>
</evidence>
<dbReference type="AlphaFoldDB" id="A0A1I6FUQ7"/>
<reference evidence="3" key="1">
    <citation type="submission" date="2016-10" db="EMBL/GenBank/DDBJ databases">
        <authorList>
            <person name="Varghese N."/>
            <person name="Submissions S."/>
        </authorList>
    </citation>
    <scope>NUCLEOTIDE SEQUENCE [LARGE SCALE GENOMIC DNA]</scope>
    <source>
        <strain evidence="3">DSM 26921</strain>
    </source>
</reference>
<evidence type="ECO:0000313" key="3">
    <source>
        <dbReference type="Proteomes" id="UP000199658"/>
    </source>
</evidence>
<dbReference type="STRING" id="670154.SAMN04488002_0364"/>
<organism evidence="2 3">
    <name type="scientific">Litoreibacter janthinus</name>
    <dbReference type="NCBI Taxonomy" id="670154"/>
    <lineage>
        <taxon>Bacteria</taxon>
        <taxon>Pseudomonadati</taxon>
        <taxon>Pseudomonadota</taxon>
        <taxon>Alphaproteobacteria</taxon>
        <taxon>Rhodobacterales</taxon>
        <taxon>Roseobacteraceae</taxon>
        <taxon>Litoreibacter</taxon>
    </lineage>
</organism>
<sequence>MKRFFYTLFSALMLSAPANVNAADLMNYNVASATELSQLFPKSGRGFTNIKSTYDDNKIQMAGGSVAMRAVKRPSGSSKVSKASLVHEGFEARQGDILKISLRIKINPGNADGLYFMDLECTTCWPPIAPVSNQSPGIRMYIDRSNGRLGIDRGKIGFRSQPMRSPGPRFPIGEWVDVVWKIGLSESSNGWVEVKTNGRLLLQAKGATLPSRSTFLKYGILLSALKYDYVEVGATANETGRDQTVQIASLRIQKAAGGF</sequence>
<gene>
    <name evidence="2" type="ORF">SAMN04488002_0364</name>
</gene>
<accession>A0A1I6FUQ7</accession>
<proteinExistence type="predicted"/>
<dbReference type="EMBL" id="FOYO01000001">
    <property type="protein sequence ID" value="SFR33695.1"/>
    <property type="molecule type" value="Genomic_DNA"/>
</dbReference>
<evidence type="ECO:0000256" key="1">
    <source>
        <dbReference type="SAM" id="SignalP"/>
    </source>
</evidence>
<dbReference type="RefSeq" id="WP_090211726.1">
    <property type="nucleotide sequence ID" value="NZ_FOYO01000001.1"/>
</dbReference>
<name>A0A1I6FUQ7_9RHOB</name>
<evidence type="ECO:0000313" key="2">
    <source>
        <dbReference type="EMBL" id="SFR33695.1"/>
    </source>
</evidence>
<dbReference type="Proteomes" id="UP000199658">
    <property type="component" value="Unassembled WGS sequence"/>
</dbReference>
<keyword evidence="1" id="KW-0732">Signal</keyword>
<feature type="chain" id="PRO_5011453781" description="Polysaccharide lyase" evidence="1">
    <location>
        <begin position="23"/>
        <end position="259"/>
    </location>
</feature>
<keyword evidence="3" id="KW-1185">Reference proteome</keyword>
<protein>
    <recommendedName>
        <fullName evidence="4">Polysaccharide lyase</fullName>
    </recommendedName>
</protein>
<dbReference type="OrthoDB" id="7835462at2"/>
<dbReference type="Gene3D" id="2.60.120.200">
    <property type="match status" value="1"/>
</dbReference>
<feature type="signal peptide" evidence="1">
    <location>
        <begin position="1"/>
        <end position="22"/>
    </location>
</feature>